<dbReference type="PANTHER" id="PTHR22946:SF9">
    <property type="entry name" value="POLYKETIDE TRANSFERASE AF380"/>
    <property type="match status" value="1"/>
</dbReference>
<keyword evidence="1" id="KW-0378">Hydrolase</keyword>
<evidence type="ECO:0000313" key="4">
    <source>
        <dbReference type="Proteomes" id="UP000092839"/>
    </source>
</evidence>
<dbReference type="EMBL" id="CP016428">
    <property type="protein sequence ID" value="ANW04337.1"/>
    <property type="molecule type" value="Genomic_DNA"/>
</dbReference>
<protein>
    <recommendedName>
        <fullName evidence="2">Dienelactone hydrolase domain-containing protein</fullName>
    </recommendedName>
</protein>
<keyword evidence="4" id="KW-1185">Reference proteome</keyword>
<gene>
    <name evidence="3" type="ORF">LMTR13_33530</name>
</gene>
<evidence type="ECO:0000313" key="3">
    <source>
        <dbReference type="EMBL" id="ANW04337.1"/>
    </source>
</evidence>
<dbReference type="KEGG" id="bic:LMTR13_33530"/>
<name>A0A1B1UNG3_9BRAD</name>
<dbReference type="InterPro" id="IPR050261">
    <property type="entry name" value="FrsA_esterase"/>
</dbReference>
<evidence type="ECO:0000259" key="2">
    <source>
        <dbReference type="Pfam" id="PF01738"/>
    </source>
</evidence>
<sequence length="281" mass="30732">MTNSARIAILLAAALPVWVAGVTLSPATDRPPRLVEFESPLAGPQALQGYLRLPDGPGPWPAVVLLHGCGGGWRGIDERWGRLLAEWGYVTLTIDRFGTRGITHACTAWPPPSTLYDAYRALKFLVGQPSVNPGRVAVVGFSQGAMLALHAVERSQIERSSEEKFRAAIGFYPPCRGLKGNMTVPTLILIGELDDWTPANECRSLAEGRDDWGISREKGKGVPIEIIVYPGAHHDFDVPNFATPVKMFGHHLEFNETARDQSVDALRKFLYATIGGREKQP</sequence>
<accession>A0A1B1UNG3</accession>
<dbReference type="Gene3D" id="3.40.50.1820">
    <property type="entry name" value="alpha/beta hydrolase"/>
    <property type="match status" value="1"/>
</dbReference>
<reference evidence="3 4" key="1">
    <citation type="submission" date="2016-07" db="EMBL/GenBank/DDBJ databases">
        <title>Complete genome sequence of Bradyrhizobium icense LMTR 13T, a potential inoculant strain isolated from lima bean (Phaseolus lunatus) in Peru.</title>
        <authorList>
            <person name="Ormeno-Orrillo E."/>
            <person name="Duran D."/>
            <person name="Rogel M.A."/>
            <person name="Rey L."/>
            <person name="Imperial J."/>
            <person name="Ruiz-Argueso T."/>
            <person name="Martinez-Romero E."/>
        </authorList>
    </citation>
    <scope>NUCLEOTIDE SEQUENCE [LARGE SCALE GENOMIC DNA]</scope>
    <source>
        <strain evidence="3 4">LMTR 13</strain>
    </source>
</reference>
<feature type="domain" description="Dienelactone hydrolase" evidence="2">
    <location>
        <begin position="48"/>
        <end position="242"/>
    </location>
</feature>
<dbReference type="Pfam" id="PF01738">
    <property type="entry name" value="DLH"/>
    <property type="match status" value="1"/>
</dbReference>
<dbReference type="Proteomes" id="UP000092839">
    <property type="component" value="Chromosome"/>
</dbReference>
<dbReference type="PANTHER" id="PTHR22946">
    <property type="entry name" value="DIENELACTONE HYDROLASE DOMAIN-CONTAINING PROTEIN-RELATED"/>
    <property type="match status" value="1"/>
</dbReference>
<dbReference type="InterPro" id="IPR029058">
    <property type="entry name" value="AB_hydrolase_fold"/>
</dbReference>
<dbReference type="SUPFAM" id="SSF53474">
    <property type="entry name" value="alpha/beta-Hydrolases"/>
    <property type="match status" value="1"/>
</dbReference>
<dbReference type="GO" id="GO:0052689">
    <property type="term" value="F:carboxylic ester hydrolase activity"/>
    <property type="evidence" value="ECO:0007669"/>
    <property type="project" value="UniProtKB-ARBA"/>
</dbReference>
<organism evidence="3 4">
    <name type="scientific">Bradyrhizobium icense</name>
    <dbReference type="NCBI Taxonomy" id="1274631"/>
    <lineage>
        <taxon>Bacteria</taxon>
        <taxon>Pseudomonadati</taxon>
        <taxon>Pseudomonadota</taxon>
        <taxon>Alphaproteobacteria</taxon>
        <taxon>Hyphomicrobiales</taxon>
        <taxon>Nitrobacteraceae</taxon>
        <taxon>Bradyrhizobium</taxon>
    </lineage>
</organism>
<proteinExistence type="predicted"/>
<evidence type="ECO:0000256" key="1">
    <source>
        <dbReference type="ARBA" id="ARBA00022801"/>
    </source>
</evidence>
<dbReference type="AlphaFoldDB" id="A0A1B1UNG3"/>
<dbReference type="STRING" id="1274631.LMTR13_33530"/>
<dbReference type="InterPro" id="IPR002925">
    <property type="entry name" value="Dienelactn_hydro"/>
</dbReference>
<dbReference type="RefSeq" id="WP_065731486.1">
    <property type="nucleotide sequence ID" value="NZ_CP016428.1"/>
</dbReference>
<dbReference type="OrthoDB" id="3647650at2"/>